<proteinExistence type="predicted"/>
<gene>
    <name evidence="2" type="ORF">AMATHDRAFT_135616</name>
</gene>
<dbReference type="STRING" id="703135.A0A2A9NUB4"/>
<reference evidence="2 3" key="1">
    <citation type="submission" date="2014-02" db="EMBL/GenBank/DDBJ databases">
        <title>Transposable element dynamics among asymbiotic and ectomycorrhizal Amanita fungi.</title>
        <authorList>
            <consortium name="DOE Joint Genome Institute"/>
            <person name="Hess J."/>
            <person name="Skrede I."/>
            <person name="Wolfe B."/>
            <person name="LaButti K."/>
            <person name="Ohm R.A."/>
            <person name="Grigoriev I.V."/>
            <person name="Pringle A."/>
        </authorList>
    </citation>
    <scope>NUCLEOTIDE SEQUENCE [LARGE SCALE GENOMIC DNA]</scope>
    <source>
        <strain evidence="2 3">SKay4041</strain>
    </source>
</reference>
<dbReference type="AlphaFoldDB" id="A0A2A9NUB4"/>
<dbReference type="Pfam" id="PF12697">
    <property type="entry name" value="Abhydrolase_6"/>
    <property type="match status" value="1"/>
</dbReference>
<dbReference type="InterPro" id="IPR029058">
    <property type="entry name" value="AB_hydrolase_fold"/>
</dbReference>
<evidence type="ECO:0000313" key="3">
    <source>
        <dbReference type="Proteomes" id="UP000242287"/>
    </source>
</evidence>
<dbReference type="PANTHER" id="PTHR43433:SF5">
    <property type="entry name" value="AB HYDROLASE-1 DOMAIN-CONTAINING PROTEIN"/>
    <property type="match status" value="1"/>
</dbReference>
<organism evidence="2 3">
    <name type="scientific">Amanita thiersii Skay4041</name>
    <dbReference type="NCBI Taxonomy" id="703135"/>
    <lineage>
        <taxon>Eukaryota</taxon>
        <taxon>Fungi</taxon>
        <taxon>Dikarya</taxon>
        <taxon>Basidiomycota</taxon>
        <taxon>Agaricomycotina</taxon>
        <taxon>Agaricomycetes</taxon>
        <taxon>Agaricomycetidae</taxon>
        <taxon>Agaricales</taxon>
        <taxon>Pluteineae</taxon>
        <taxon>Amanitaceae</taxon>
        <taxon>Amanita</taxon>
    </lineage>
</organism>
<dbReference type="SUPFAM" id="SSF53474">
    <property type="entry name" value="alpha/beta-Hydrolases"/>
    <property type="match status" value="1"/>
</dbReference>
<keyword evidence="3" id="KW-1185">Reference proteome</keyword>
<dbReference type="Gene3D" id="3.40.50.1820">
    <property type="entry name" value="alpha/beta hydrolase"/>
    <property type="match status" value="1"/>
</dbReference>
<dbReference type="InterPro" id="IPR000073">
    <property type="entry name" value="AB_hydrolase_1"/>
</dbReference>
<dbReference type="EMBL" id="KZ301970">
    <property type="protein sequence ID" value="PFH54139.1"/>
    <property type="molecule type" value="Genomic_DNA"/>
</dbReference>
<evidence type="ECO:0000259" key="1">
    <source>
        <dbReference type="Pfam" id="PF12697"/>
    </source>
</evidence>
<accession>A0A2A9NUB4</accession>
<sequence>MATGYSTVTLPDNSQLAYEVWGSLYLGQRDPIVLVCGMSALRIDFERLSASLARYRPVLLYDHRGMGDSTPTPSGNEEISIELLARDLLFLLTHLGWKRLAICGYSMGGVVAQQLLVLPYHSKQPTPLPFQVTHLLLASTRSVVRQSGLPIFVSPSGKPRTLEERKEIARRVLAATFDPSWVRDNKDRFEMLFKRVTGVDHRFWLAPLKTLLQMGKFNFAGFYEKLPRNIQFLVIHGKLDAVVPFYCGEFLLENIPWAKLVEVGNLCGQVPTLNFGHHWFEYFDIRIWDDVFRCFLQAPKCCVTSSIKSRL</sequence>
<dbReference type="InterPro" id="IPR050471">
    <property type="entry name" value="AB_hydrolase"/>
</dbReference>
<name>A0A2A9NUB4_9AGAR</name>
<feature type="domain" description="AB hydrolase-1" evidence="1">
    <location>
        <begin position="32"/>
        <end position="253"/>
    </location>
</feature>
<dbReference type="PANTHER" id="PTHR43433">
    <property type="entry name" value="HYDROLASE, ALPHA/BETA FOLD FAMILY PROTEIN"/>
    <property type="match status" value="1"/>
</dbReference>
<dbReference type="OrthoDB" id="8119704at2759"/>
<evidence type="ECO:0000313" key="2">
    <source>
        <dbReference type="EMBL" id="PFH54139.1"/>
    </source>
</evidence>
<protein>
    <recommendedName>
        <fullName evidence="1">AB hydrolase-1 domain-containing protein</fullName>
    </recommendedName>
</protein>
<dbReference type="Proteomes" id="UP000242287">
    <property type="component" value="Unassembled WGS sequence"/>
</dbReference>